<dbReference type="Pfam" id="PF00691">
    <property type="entry name" value="OmpA"/>
    <property type="match status" value="1"/>
</dbReference>
<reference evidence="3 4" key="1">
    <citation type="submission" date="2017-02" db="EMBL/GenBank/DDBJ databases">
        <authorList>
            <person name="Peterson S.W."/>
        </authorList>
    </citation>
    <scope>NUCLEOTIDE SEQUENCE [LARGE SCALE GENOMIC DNA]</scope>
    <source>
        <strain evidence="3 4">ATCC BAA-908</strain>
    </source>
</reference>
<gene>
    <name evidence="3" type="ORF">SAMN02745149_00639</name>
</gene>
<evidence type="ECO:0000256" key="1">
    <source>
        <dbReference type="PROSITE-ProRule" id="PRU00473"/>
    </source>
</evidence>
<dbReference type="SUPFAM" id="SSF103088">
    <property type="entry name" value="OmpA-like"/>
    <property type="match status" value="1"/>
</dbReference>
<dbReference type="Pfam" id="PF13860">
    <property type="entry name" value="FlgD_ig"/>
    <property type="match status" value="2"/>
</dbReference>
<proteinExistence type="predicted"/>
<sequence>MSNKSFFVKAVAFVLFCIPAFVFAEKKEKYFSPNNDGVQDEFVIPLKISDRRYITSWQLVITDEGGNTVRTIGNKVALPQKLNFKTFFKQLGSVKTGVTVPASVSWNGAMDNGETAPDGTYFYYFTATDDNGNVGKTDSYPVVIDTVSPVVALTQLSDKIFGEGVKSELKISQTGSVEDEWTGRFKNASGEVVKTFKWTSAEPSDFKWNGTDDNGRFVPDGVYSYDVSAVDRAGNVSEPAAITNIIYSAEKPATNIILSGTKYFSPGTDSPLSSIKFDLKIPVPDSKSGNKLTAWSVKIVDRKGNVCKVYDQTKSAVPPSEIIFDGIGDNGKLLPQGIYQAVVAATYLNGYEPAVLKSPEFVLDVTKPSAQISVSDKIFGAGAKTHVRISILPDIAGKYASVPSWKGRIYVADKPSVSVKEYDFGEFPPESIDWNGFASDGTLAPDGLYAFELRATDLAGNTGVAAANSTFELNTKAAKVLLSMSSTAFSPNGNKVKDSMQFVPVVKDAAGIADYTFTIRSADGTSVRTLKDSRNLPVRFDWDGKDESGMVCPDGMYMASLSMNSTNGSQAQVTSNPFRLDTVPPKLEAVAPWTAFSPDGDGNQDSVPVTVSNCTSESLWKAEVVNASGKTVRTYTWKGVVRTNGKDGFDWDGKDESGNKAPDGTYSIVISSEDEAGNSFSTKIAGIALDTRDTKAYITAENDGISPNGDGVLDTQVFSIRTSVPDDILSWNFDIRSENGTSVRGWSSKDSANLPASVTWDGLDNKGAVAEGTFTGTLSIVYKKGNKIDAVSSPFICTATPPQLTVRTAPQYFSPDNDGTDDDLFIRLTGTSKAAFKNWSFVINAPNGKPFWTTKGTSAITERIIWDGLSNIQKDSNGKAERVQSAMDYPYVFTVTDVLGMTSIVKGVISVDVLVIRDGDVLKMAVPSIIFRSDNADFKTTAEVGKGGLDPAIAENNERVLNRIAEILNKFKDYKVTVVGHANRVTDNAAEETEDNMRLWGPALIPLSGKRAEFVKSYLVKKGVSASRLSTEGKGGTELVVDYKDKDNNWKNRRVEFILEK</sequence>
<dbReference type="InterPro" id="IPR036737">
    <property type="entry name" value="OmpA-like_sf"/>
</dbReference>
<evidence type="ECO:0000313" key="3">
    <source>
        <dbReference type="EMBL" id="SJZ31765.1"/>
    </source>
</evidence>
<protein>
    <submittedName>
        <fullName evidence="3">FlgD Ig-like domain-containing protein</fullName>
    </submittedName>
</protein>
<dbReference type="CDD" id="cd07185">
    <property type="entry name" value="OmpA_C-like"/>
    <property type="match status" value="1"/>
</dbReference>
<dbReference type="STRING" id="261392.SAMN02745149_00639"/>
<keyword evidence="4" id="KW-1185">Reference proteome</keyword>
<dbReference type="InterPro" id="IPR025965">
    <property type="entry name" value="FlgD/Vpr_Ig-like"/>
</dbReference>
<dbReference type="AlphaFoldDB" id="A0A1T4JP00"/>
<name>A0A1T4JP00_TREPO</name>
<dbReference type="InterPro" id="IPR006665">
    <property type="entry name" value="OmpA-like"/>
</dbReference>
<dbReference type="InterPro" id="IPR050330">
    <property type="entry name" value="Bact_OuterMem_StrucFunc"/>
</dbReference>
<evidence type="ECO:0000259" key="2">
    <source>
        <dbReference type="PROSITE" id="PS51123"/>
    </source>
</evidence>
<dbReference type="PANTHER" id="PTHR30329:SF21">
    <property type="entry name" value="LIPOPROTEIN YIAD-RELATED"/>
    <property type="match status" value="1"/>
</dbReference>
<dbReference type="GO" id="GO:0016020">
    <property type="term" value="C:membrane"/>
    <property type="evidence" value="ECO:0007669"/>
    <property type="project" value="UniProtKB-UniRule"/>
</dbReference>
<dbReference type="Gene3D" id="2.60.40.4070">
    <property type="match status" value="6"/>
</dbReference>
<feature type="domain" description="OmpA-like" evidence="2">
    <location>
        <begin position="918"/>
        <end position="1061"/>
    </location>
</feature>
<dbReference type="OrthoDB" id="337472at2"/>
<keyword evidence="1" id="KW-0472">Membrane</keyword>
<organism evidence="3 4">
    <name type="scientific">Treponema porcinum</name>
    <dbReference type="NCBI Taxonomy" id="261392"/>
    <lineage>
        <taxon>Bacteria</taxon>
        <taxon>Pseudomonadati</taxon>
        <taxon>Spirochaetota</taxon>
        <taxon>Spirochaetia</taxon>
        <taxon>Spirochaetales</taxon>
        <taxon>Treponemataceae</taxon>
        <taxon>Treponema</taxon>
    </lineage>
</organism>
<dbReference type="GeneID" id="78315952"/>
<dbReference type="RefSeq" id="WP_078932558.1">
    <property type="nucleotide sequence ID" value="NZ_FUWG01000004.1"/>
</dbReference>
<dbReference type="EMBL" id="FUWG01000004">
    <property type="protein sequence ID" value="SJZ31765.1"/>
    <property type="molecule type" value="Genomic_DNA"/>
</dbReference>
<evidence type="ECO:0000313" key="4">
    <source>
        <dbReference type="Proteomes" id="UP000190423"/>
    </source>
</evidence>
<accession>A0A1T4JP00</accession>
<dbReference type="PANTHER" id="PTHR30329">
    <property type="entry name" value="STATOR ELEMENT OF FLAGELLAR MOTOR COMPLEX"/>
    <property type="match status" value="1"/>
</dbReference>
<dbReference type="Proteomes" id="UP000190423">
    <property type="component" value="Unassembled WGS sequence"/>
</dbReference>
<dbReference type="Gene3D" id="3.30.1330.60">
    <property type="entry name" value="OmpA-like domain"/>
    <property type="match status" value="1"/>
</dbReference>
<dbReference type="PROSITE" id="PS51123">
    <property type="entry name" value="OMPA_2"/>
    <property type="match status" value="1"/>
</dbReference>